<feature type="region of interest" description="Disordered" evidence="1">
    <location>
        <begin position="366"/>
        <end position="387"/>
    </location>
</feature>
<dbReference type="Pfam" id="PF13569">
    <property type="entry name" value="DUF4132"/>
    <property type="match status" value="1"/>
</dbReference>
<evidence type="ECO:0000313" key="4">
    <source>
        <dbReference type="Proteomes" id="UP001500665"/>
    </source>
</evidence>
<dbReference type="Proteomes" id="UP001500665">
    <property type="component" value="Unassembled WGS sequence"/>
</dbReference>
<dbReference type="InterPro" id="IPR025406">
    <property type="entry name" value="DUF4132"/>
</dbReference>
<evidence type="ECO:0000313" key="3">
    <source>
        <dbReference type="EMBL" id="GAA0958420.1"/>
    </source>
</evidence>
<sequence length="1092" mass="118184">MSGNEPFQVPEGWLRSFKPRRGGRLRAGTAPVAVPAGGLPRPADEVLEALSRPSTPEADALRARLAGKDDPLGAAVLAVALGHAIDPAVCVEAWIRGHGIAFAAEAVVAAAPLSLHAERQWIPERGPGPDMSWSIRNQPSELPLTRTVHRLAREERIVQARMADHLRAVFAGCGEETYAQGVEALRPLRDRDAFTRFLASYLMPGESAWVDECCRADEIPWSMEQILWLSVGTAGQIETLLDRRVPLLPSDELWGTLYDAVGLEIVRVIAHGLNRRNLGIQTHLLELLALIPADAAFARLVAHLDHAAAVPFVQAAAGRFPARAARLLHEAASTEGRVARTARQMLRTHLRAHPDAAGEIPLDSPAAVPEAPVESVPEPLVTPPWKREPRPQRVVEISPPSGAHAVWVDGEREVWASAEKYQRYLYGADWPEKVSRILDYVPSAPGAKRSEHDVYTVFAHAPEELVQNRLETWRPDRIGSHDGGALMKPIAARFGTAALTPVLRLAQRMPAAAGGLLVPFRDLRVARLMATWAVRTASAHGTVAAWTARHGLVAALLILPDALAAHADRRTAAQALLRMMREETVLLAAQEHGGEVEAEIRALLGEPPADRVPARLPVLPSWTDPALLPPVPLRDGAGALPATAVRNLLLLLALSEPDRPHPVLPSVLEPLDRTALAEFGWWLFEAWRAAGQPAEQKWILAGLGHIGDDETIRRLTPLIRAWPGEGGHTRAVAGLDVLAGIGTQAAFTHLNGIAQRARYKALRRQAADRIEDLAAGLKLTAEQLADRLVPAFGLDDPAGRTFDYGPRRFTLALDAELRPLVTGPDGKPRKALPAPAASDDADLAAAARKEFSAVKRELRSVATDLAVRLEAAMVSQRSWTGAEFRLLFADHPVTVQAARRLVWTCPTGRFRIAADGSFTGTDGKDAGVPDDSAVRLLHPALAGDALPVWRALFARERIGQPFPQLDRPVHVLTPAELNAPSLADQEHRTVPTVALMGLARRGWQRGVPLEGGVEHGFSRPLPSGRHLVITLEPGIAAGAPEAHSRQTFAEIRIYPHPDGAWRGTAPAPRLSPDLDPVTVSEILADLRSLPDE</sequence>
<organism evidence="3 4">
    <name type="scientific">Actinocorallia libanotica</name>
    <dbReference type="NCBI Taxonomy" id="46162"/>
    <lineage>
        <taxon>Bacteria</taxon>
        <taxon>Bacillati</taxon>
        <taxon>Actinomycetota</taxon>
        <taxon>Actinomycetes</taxon>
        <taxon>Streptosporangiales</taxon>
        <taxon>Thermomonosporaceae</taxon>
        <taxon>Actinocorallia</taxon>
    </lineage>
</organism>
<dbReference type="RefSeq" id="WP_344243074.1">
    <property type="nucleotide sequence ID" value="NZ_BAAAHH010000020.1"/>
</dbReference>
<feature type="compositionally biased region" description="Low complexity" evidence="1">
    <location>
        <begin position="366"/>
        <end position="379"/>
    </location>
</feature>
<evidence type="ECO:0000259" key="2">
    <source>
        <dbReference type="Pfam" id="PF13569"/>
    </source>
</evidence>
<name>A0ABN1RJG3_9ACTN</name>
<proteinExistence type="predicted"/>
<feature type="region of interest" description="Disordered" evidence="1">
    <location>
        <begin position="20"/>
        <end position="39"/>
    </location>
</feature>
<evidence type="ECO:0000256" key="1">
    <source>
        <dbReference type="SAM" id="MobiDB-lite"/>
    </source>
</evidence>
<feature type="compositionally biased region" description="Low complexity" evidence="1">
    <location>
        <begin position="26"/>
        <end position="39"/>
    </location>
</feature>
<keyword evidence="4" id="KW-1185">Reference proteome</keyword>
<feature type="domain" description="DUF4132" evidence="2">
    <location>
        <begin position="826"/>
        <end position="1003"/>
    </location>
</feature>
<gene>
    <name evidence="3" type="ORF">GCM10009550_46970</name>
</gene>
<reference evidence="3 4" key="1">
    <citation type="journal article" date="2019" name="Int. J. Syst. Evol. Microbiol.">
        <title>The Global Catalogue of Microorganisms (GCM) 10K type strain sequencing project: providing services to taxonomists for standard genome sequencing and annotation.</title>
        <authorList>
            <consortium name="The Broad Institute Genomics Platform"/>
            <consortium name="The Broad Institute Genome Sequencing Center for Infectious Disease"/>
            <person name="Wu L."/>
            <person name="Ma J."/>
        </authorList>
    </citation>
    <scope>NUCLEOTIDE SEQUENCE [LARGE SCALE GENOMIC DNA]</scope>
    <source>
        <strain evidence="3 4">JCM 10696</strain>
    </source>
</reference>
<protein>
    <recommendedName>
        <fullName evidence="2">DUF4132 domain-containing protein</fullName>
    </recommendedName>
</protein>
<accession>A0ABN1RJG3</accession>
<dbReference type="EMBL" id="BAAAHH010000020">
    <property type="protein sequence ID" value="GAA0958420.1"/>
    <property type="molecule type" value="Genomic_DNA"/>
</dbReference>
<comment type="caution">
    <text evidence="3">The sequence shown here is derived from an EMBL/GenBank/DDBJ whole genome shotgun (WGS) entry which is preliminary data.</text>
</comment>